<dbReference type="EC" id="5.6.2.4" evidence="9"/>
<reference evidence="14" key="1">
    <citation type="submission" date="2019-09" db="EMBL/GenBank/DDBJ databases">
        <title>Characterisation of the sponge microbiome using genome-centric metagenomics.</title>
        <authorList>
            <person name="Engelberts J.P."/>
            <person name="Robbins S.J."/>
            <person name="De Goeij J.M."/>
            <person name="Aranda M."/>
            <person name="Bell S.C."/>
            <person name="Webster N.S."/>
        </authorList>
    </citation>
    <scope>NUCLEOTIDE SEQUENCE</scope>
    <source>
        <strain evidence="14">SB0661_bin_32</strain>
    </source>
</reference>
<dbReference type="PANTHER" id="PTHR13710:SF105">
    <property type="entry name" value="ATP-DEPENDENT DNA HELICASE Q1"/>
    <property type="match status" value="1"/>
</dbReference>
<comment type="caution">
    <text evidence="14">The sequence shown here is derived from an EMBL/GenBank/DDBJ whole genome shotgun (WGS) entry which is preliminary data.</text>
</comment>
<evidence type="ECO:0000256" key="5">
    <source>
        <dbReference type="ARBA" id="ARBA00022840"/>
    </source>
</evidence>
<evidence type="ECO:0000256" key="4">
    <source>
        <dbReference type="ARBA" id="ARBA00022806"/>
    </source>
</evidence>
<dbReference type="PROSITE" id="PS51194">
    <property type="entry name" value="HELICASE_CTER"/>
    <property type="match status" value="1"/>
</dbReference>
<dbReference type="EMBL" id="VXMH01000007">
    <property type="protein sequence ID" value="MYC93535.1"/>
    <property type="molecule type" value="Genomic_DNA"/>
</dbReference>
<evidence type="ECO:0000256" key="3">
    <source>
        <dbReference type="ARBA" id="ARBA00022801"/>
    </source>
</evidence>
<dbReference type="GO" id="GO:0005694">
    <property type="term" value="C:chromosome"/>
    <property type="evidence" value="ECO:0007669"/>
    <property type="project" value="TreeGrafter"/>
</dbReference>
<protein>
    <recommendedName>
        <fullName evidence="9">DNA 3'-5' helicase</fullName>
        <ecNumber evidence="9">5.6.2.4</ecNumber>
    </recommendedName>
</protein>
<dbReference type="InterPro" id="IPR012337">
    <property type="entry name" value="RNaseH-like_sf"/>
</dbReference>
<evidence type="ECO:0000256" key="7">
    <source>
        <dbReference type="ARBA" id="ARBA00023235"/>
    </source>
</evidence>
<dbReference type="Pfam" id="PF13245">
    <property type="entry name" value="AAA_19"/>
    <property type="match status" value="1"/>
</dbReference>
<keyword evidence="2 10" id="KW-0547">Nucleotide-binding</keyword>
<dbReference type="Gene3D" id="3.30.420.10">
    <property type="entry name" value="Ribonuclease H-like superfamily/Ribonuclease H"/>
    <property type="match status" value="1"/>
</dbReference>
<dbReference type="InterPro" id="IPR027417">
    <property type="entry name" value="P-loop_NTPase"/>
</dbReference>
<dbReference type="SUPFAM" id="SSF53098">
    <property type="entry name" value="Ribonuclease H-like"/>
    <property type="match status" value="1"/>
</dbReference>
<feature type="domain" description="Helicase ATP-binding" evidence="11">
    <location>
        <begin position="309"/>
        <end position="486"/>
    </location>
</feature>
<evidence type="ECO:0000259" key="12">
    <source>
        <dbReference type="PROSITE" id="PS51194"/>
    </source>
</evidence>
<dbReference type="PANTHER" id="PTHR13710">
    <property type="entry name" value="DNA HELICASE RECQ FAMILY MEMBER"/>
    <property type="match status" value="1"/>
</dbReference>
<gene>
    <name evidence="14" type="ORF">F4X14_01065</name>
</gene>
<dbReference type="InterPro" id="IPR014001">
    <property type="entry name" value="Helicase_ATP-bd"/>
</dbReference>
<dbReference type="InterPro" id="IPR036397">
    <property type="entry name" value="RNaseH_sf"/>
</dbReference>
<evidence type="ECO:0000256" key="8">
    <source>
        <dbReference type="ARBA" id="ARBA00034617"/>
    </source>
</evidence>
<organism evidence="14">
    <name type="scientific">Caldilineaceae bacterium SB0661_bin_32</name>
    <dbReference type="NCBI Taxonomy" id="2605255"/>
    <lineage>
        <taxon>Bacteria</taxon>
        <taxon>Bacillati</taxon>
        <taxon>Chloroflexota</taxon>
        <taxon>Caldilineae</taxon>
        <taxon>Caldilineales</taxon>
        <taxon>Caldilineaceae</taxon>
    </lineage>
</organism>
<name>A0A6B1D215_9CHLR</name>
<feature type="domain" description="UvrD-like helicase ATP-binding" evidence="13">
    <location>
        <begin position="1092"/>
        <end position="1308"/>
    </location>
</feature>
<evidence type="ECO:0000256" key="9">
    <source>
        <dbReference type="ARBA" id="ARBA00034808"/>
    </source>
</evidence>
<dbReference type="InterPro" id="IPR014017">
    <property type="entry name" value="DNA_helicase_UvrD-like_C"/>
</dbReference>
<dbReference type="PROSITE" id="PS51192">
    <property type="entry name" value="HELICASE_ATP_BIND_1"/>
    <property type="match status" value="1"/>
</dbReference>
<dbReference type="GO" id="GO:0003677">
    <property type="term" value="F:DNA binding"/>
    <property type="evidence" value="ECO:0007669"/>
    <property type="project" value="UniProtKB-KW"/>
</dbReference>
<evidence type="ECO:0000256" key="1">
    <source>
        <dbReference type="ARBA" id="ARBA00005446"/>
    </source>
</evidence>
<dbReference type="Pfam" id="PF00270">
    <property type="entry name" value="DEAD"/>
    <property type="match status" value="1"/>
</dbReference>
<dbReference type="SUPFAM" id="SSF52540">
    <property type="entry name" value="P-loop containing nucleoside triphosphate hydrolases"/>
    <property type="match status" value="2"/>
</dbReference>
<dbReference type="GO" id="GO:0016787">
    <property type="term" value="F:hydrolase activity"/>
    <property type="evidence" value="ECO:0007669"/>
    <property type="project" value="UniProtKB-UniRule"/>
</dbReference>
<evidence type="ECO:0000313" key="14">
    <source>
        <dbReference type="EMBL" id="MYC93535.1"/>
    </source>
</evidence>
<dbReference type="CDD" id="cd17932">
    <property type="entry name" value="DEXQc_UvrD"/>
    <property type="match status" value="1"/>
</dbReference>
<dbReference type="GO" id="GO:0006281">
    <property type="term" value="P:DNA repair"/>
    <property type="evidence" value="ECO:0007669"/>
    <property type="project" value="TreeGrafter"/>
</dbReference>
<keyword evidence="4 10" id="KW-0347">Helicase</keyword>
<dbReference type="PROSITE" id="PS51198">
    <property type="entry name" value="UVRD_HELICASE_ATP_BIND"/>
    <property type="match status" value="1"/>
</dbReference>
<dbReference type="GO" id="GO:0009378">
    <property type="term" value="F:four-way junction helicase activity"/>
    <property type="evidence" value="ECO:0007669"/>
    <property type="project" value="TreeGrafter"/>
</dbReference>
<evidence type="ECO:0000259" key="11">
    <source>
        <dbReference type="PROSITE" id="PS51192"/>
    </source>
</evidence>
<dbReference type="GO" id="GO:0005737">
    <property type="term" value="C:cytoplasm"/>
    <property type="evidence" value="ECO:0007669"/>
    <property type="project" value="TreeGrafter"/>
</dbReference>
<feature type="domain" description="Helicase C-terminal" evidence="12">
    <location>
        <begin position="516"/>
        <end position="666"/>
    </location>
</feature>
<proteinExistence type="inferred from homology"/>
<dbReference type="SMART" id="SM00490">
    <property type="entry name" value="HELICc"/>
    <property type="match status" value="1"/>
</dbReference>
<dbReference type="InterPro" id="IPR001650">
    <property type="entry name" value="Helicase_C-like"/>
</dbReference>
<evidence type="ECO:0000256" key="10">
    <source>
        <dbReference type="PROSITE-ProRule" id="PRU00560"/>
    </source>
</evidence>
<sequence length="1710" mass="191399">MGRNTLGSPDGDSCRSFDCVSLDLEIGVKDRRIHKFAAVRPDTGQSLIFPGAGDGLAAALIKLDDLADGADFLLGHNLIDFDLPHLQAAAPCLRLLRLPAVDTLRLNPLAFPRNPYHHLVKHYQDGQLKRGRINDPKLDCDLALELFRDQQQALQSASPDLLTAWHWLTTAKNGAGFNRVFASLRNSRRPSNAEASEVIRVLLTGAACQTHAREVMTEAIGHGWALAYALAWLSVSGGNSVIPPWVRLQFPDTGRLVRRLRDTACTEPACDWCRERHDARKELTRWFGFPDFRPKPTDEAGRPLQQSVIETAMAGENLLAILPTGAGKSLCYQIPALSRYDKTGALTVVISPLVALMADQVAGLERQGIDSCVTVNGLLSMPERANALDRVRLGDAGILLISPEQLRSVSLRRVLEQREIGAWVMDEAHCLSEWGHDFRPDYRYVGRFIRERAGEEAIPPVLCLTATAKPDVKDGIVDYFQKELDIELQVFDGGAQRTNLEFVVVKTSNAEKHAHVHQILMADLPADQPGGAIVYCATRRQTEELTEFLQIKGVEADFFHAGVPPETKKNVQQSFIGGALRVITATNAFGMGIDKSDVRLVIHADIPGSLENYLQEAGRAGRDQQAARCVLLYTQDDVERQFGMSARSRLTRREIHGVLRALRNLDRKKRRGDEVVATPGEILREDEEKAFERDSTTDDTRVRTAIAWLEEAVLLTREENRVQVFPSSLRVSSKEGARDKLEKPSISYSYRRQLMTIAEKMIEADADEGITTDDLMFASGLTPEGVRSALDDLEQLGIASNDTVLTAFVHTGVKHSSQRRFLEAAELEEALIATMQEMAPDMGRGDTSFLHLRLATQRLKDDGHTYALPERVRRIIRSIAADGRGEGGGGGSLEIRGRDTETMGVTLQREWNDLEKTAALRREAAKRLLDHLLSSLPQGSRGTDLLAETTLGKLLTAIKSDLTLRSKFKHPDKLRDRALLWLHEQEVIRLHKGLAVFRPAMTIRLQQERRGFAETDFRSLKLHYDEQVLQIHVMAEFAQQGLESMADALRLAMDYFSLPQEEFLHRWLPERDRELSRQTTPESWRTVVESLNNPIQRRIVADDRERTNVLVLAGPGSGKTRVLVHRIAYLIRVKRENPRSILALAYNRHAAVEIRRRLADLVGDDARGVIVLTCHALAMRLTGASFSGRANQLGDEDFKVILHQATSLLRGEGLPPEEADEMRVRLLAGFRWILVDEYQDIGPDEYGLISALAGRTLPEEDDKLSLFAVGDDDQNIYAFNGSSVEFIRRFETDYSARSFFLTDNYRSTAHIIDAANSVIAPARQRMKTENPIHIDRARSKDPPGGLWTDLDAVAQGRVQILPVGDTPITQSQTVIAELKRLSGLAQDWDWSACAVVAREWSYLDPVRSLCELEGIPVQMANEEFSNVWHLRETRTLVNWLRGRDYRLVNSEDLKGWVDRQSPTPWTELLQEAISEYELETGGAETAVDQFVEWLAEWGRDLRPRQRGLLLLSAHRAKGLEFDHVIVLDGGWNRPSSGEDADAPRRLYYVAMSRARQTLTLARFPGAHPFQDVLRNSPSVLRRQAPAKLPPAAPELAQRYKQLSLRDVFLSYAGYRHPNHPLHSAIAALSPGDPLQVQAGARRWELLDHNGMVVGQLAGNFKAPAGTRCASASVLAIATWSREYSEPQYQSRLRCDTWEVVVPELVFKSDS</sequence>
<evidence type="ECO:0000256" key="6">
    <source>
        <dbReference type="ARBA" id="ARBA00023125"/>
    </source>
</evidence>
<dbReference type="InterPro" id="IPR011545">
    <property type="entry name" value="DEAD/DEAH_box_helicase_dom"/>
</dbReference>
<keyword evidence="3 10" id="KW-0378">Hydrolase</keyword>
<dbReference type="Pfam" id="PF13361">
    <property type="entry name" value="UvrD_C"/>
    <property type="match status" value="1"/>
</dbReference>
<keyword evidence="7" id="KW-0413">Isomerase</keyword>
<dbReference type="NCBIfam" id="TIGR00614">
    <property type="entry name" value="recQ_fam"/>
    <property type="match status" value="1"/>
</dbReference>
<dbReference type="Gene3D" id="3.40.50.300">
    <property type="entry name" value="P-loop containing nucleotide triphosphate hydrolases"/>
    <property type="match status" value="5"/>
</dbReference>
<dbReference type="Pfam" id="PF00271">
    <property type="entry name" value="Helicase_C"/>
    <property type="match status" value="1"/>
</dbReference>
<dbReference type="GO" id="GO:0006310">
    <property type="term" value="P:DNA recombination"/>
    <property type="evidence" value="ECO:0007669"/>
    <property type="project" value="InterPro"/>
</dbReference>
<dbReference type="SMART" id="SM00487">
    <property type="entry name" value="DEXDc"/>
    <property type="match status" value="2"/>
</dbReference>
<dbReference type="GO" id="GO:0043138">
    <property type="term" value="F:3'-5' DNA helicase activity"/>
    <property type="evidence" value="ECO:0007669"/>
    <property type="project" value="UniProtKB-EC"/>
</dbReference>
<comment type="catalytic activity">
    <reaction evidence="8">
        <text>Couples ATP hydrolysis with the unwinding of duplex DNA by translocating in the 3'-5' direction.</text>
        <dbReference type="EC" id="5.6.2.4"/>
    </reaction>
</comment>
<accession>A0A6B1D215</accession>
<dbReference type="GO" id="GO:0005524">
    <property type="term" value="F:ATP binding"/>
    <property type="evidence" value="ECO:0007669"/>
    <property type="project" value="UniProtKB-UniRule"/>
</dbReference>
<keyword evidence="6" id="KW-0238">DNA-binding</keyword>
<dbReference type="InterPro" id="IPR004589">
    <property type="entry name" value="DNA_helicase_ATP-dep_RecQ"/>
</dbReference>
<keyword evidence="5 10" id="KW-0067">ATP-binding</keyword>
<dbReference type="InterPro" id="IPR014016">
    <property type="entry name" value="UvrD-like_ATP-bd"/>
</dbReference>
<evidence type="ECO:0000256" key="2">
    <source>
        <dbReference type="ARBA" id="ARBA00022741"/>
    </source>
</evidence>
<feature type="binding site" evidence="10">
    <location>
        <begin position="1113"/>
        <end position="1120"/>
    </location>
    <ligand>
        <name>ATP</name>
        <dbReference type="ChEBI" id="CHEBI:30616"/>
    </ligand>
</feature>
<evidence type="ECO:0000259" key="13">
    <source>
        <dbReference type="PROSITE" id="PS51198"/>
    </source>
</evidence>
<comment type="similarity">
    <text evidence="1">Belongs to the helicase family. RecQ subfamily.</text>
</comment>